<dbReference type="AlphaFoldDB" id="A0A6S6SD20"/>
<accession>A0A6S6SD20</accession>
<sequence length="72" mass="8272">MKKMISTAAVLALLTTCGHANFQFGDVFKDLKEIQKDAQENFKFTNAFHNLKMAQEDTQSHFKFGDIFQDLK</sequence>
<feature type="chain" id="PRO_5027665699" evidence="1">
    <location>
        <begin position="21"/>
        <end position="72"/>
    </location>
</feature>
<dbReference type="EMBL" id="CACVAS010000018">
    <property type="protein sequence ID" value="CAA6800935.1"/>
    <property type="molecule type" value="Genomic_DNA"/>
</dbReference>
<evidence type="ECO:0000313" key="2">
    <source>
        <dbReference type="EMBL" id="CAA6800935.1"/>
    </source>
</evidence>
<reference evidence="2" key="1">
    <citation type="submission" date="2020-01" db="EMBL/GenBank/DDBJ databases">
        <authorList>
            <person name="Meier V. D."/>
            <person name="Meier V D."/>
        </authorList>
    </citation>
    <scope>NUCLEOTIDE SEQUENCE</scope>
    <source>
        <strain evidence="2">HLG_WM_MAG_01</strain>
    </source>
</reference>
<name>A0A6S6SD20_9BACT</name>
<protein>
    <submittedName>
        <fullName evidence="2">Uncharacterized protein</fullName>
    </submittedName>
</protein>
<gene>
    <name evidence="2" type="ORF">HELGO_WM11122</name>
</gene>
<keyword evidence="1" id="KW-0732">Signal</keyword>
<feature type="signal peptide" evidence="1">
    <location>
        <begin position="1"/>
        <end position="20"/>
    </location>
</feature>
<organism evidence="2">
    <name type="scientific">uncultured Sulfurovum sp</name>
    <dbReference type="NCBI Taxonomy" id="269237"/>
    <lineage>
        <taxon>Bacteria</taxon>
        <taxon>Pseudomonadati</taxon>
        <taxon>Campylobacterota</taxon>
        <taxon>Epsilonproteobacteria</taxon>
        <taxon>Campylobacterales</taxon>
        <taxon>Sulfurovaceae</taxon>
        <taxon>Sulfurovum</taxon>
        <taxon>environmental samples</taxon>
    </lineage>
</organism>
<proteinExistence type="predicted"/>
<evidence type="ECO:0000256" key="1">
    <source>
        <dbReference type="SAM" id="SignalP"/>
    </source>
</evidence>